<organism evidence="1">
    <name type="scientific">Siphoviridae sp. ct0uL16</name>
    <dbReference type="NCBI Taxonomy" id="2825299"/>
    <lineage>
        <taxon>Viruses</taxon>
        <taxon>Duplodnaviria</taxon>
        <taxon>Heunggongvirae</taxon>
        <taxon>Uroviricota</taxon>
        <taxon>Caudoviricetes</taxon>
    </lineage>
</organism>
<sequence>MRGSINFYVGEIKEVSAQVRARNPNEVVVITKAKYSLKNIASGETVEDGTLDVDGDTVSVILNADEPGTFELKFSVTVGMETFIEKAIVRVAC</sequence>
<proteinExistence type="predicted"/>
<protein>
    <submittedName>
        <fullName evidence="1">Uncharacterized protein</fullName>
    </submittedName>
</protein>
<evidence type="ECO:0000313" key="1">
    <source>
        <dbReference type="EMBL" id="DAE14256.1"/>
    </source>
</evidence>
<dbReference type="EMBL" id="BK015578">
    <property type="protein sequence ID" value="DAE14256.1"/>
    <property type="molecule type" value="Genomic_DNA"/>
</dbReference>
<name>A0A8S5Q5D6_9CAUD</name>
<reference evidence="1" key="1">
    <citation type="journal article" date="2021" name="Proc. Natl. Acad. Sci. U.S.A.">
        <title>A Catalog of Tens of Thousands of Viruses from Human Metagenomes Reveals Hidden Associations with Chronic Diseases.</title>
        <authorList>
            <person name="Tisza M.J."/>
            <person name="Buck C.B."/>
        </authorList>
    </citation>
    <scope>NUCLEOTIDE SEQUENCE</scope>
    <source>
        <strain evidence="1">Ct0uL16</strain>
    </source>
</reference>
<accession>A0A8S5Q5D6</accession>